<feature type="domain" description="OmpA-like" evidence="6">
    <location>
        <begin position="74"/>
        <end position="191"/>
    </location>
</feature>
<dbReference type="InterPro" id="IPR028974">
    <property type="entry name" value="TSP_type-3_rpt"/>
</dbReference>
<keyword evidence="5" id="KW-0732">Signal</keyword>
<dbReference type="InterPro" id="IPR006664">
    <property type="entry name" value="OMP_bac"/>
</dbReference>
<dbReference type="GO" id="GO:0005509">
    <property type="term" value="F:calcium ion binding"/>
    <property type="evidence" value="ECO:0007669"/>
    <property type="project" value="InterPro"/>
</dbReference>
<dbReference type="PANTHER" id="PTHR30329">
    <property type="entry name" value="STATOR ELEMENT OF FLAGELLAR MOTOR COMPLEX"/>
    <property type="match status" value="1"/>
</dbReference>
<dbReference type="PROSITE" id="PS00018">
    <property type="entry name" value="EF_HAND_1"/>
    <property type="match status" value="1"/>
</dbReference>
<accession>A0A7W2ISQ1</accession>
<keyword evidence="2 4" id="KW-0472">Membrane</keyword>
<evidence type="ECO:0000256" key="3">
    <source>
        <dbReference type="ARBA" id="ARBA00023237"/>
    </source>
</evidence>
<dbReference type="InterPro" id="IPR050330">
    <property type="entry name" value="Bact_OuterMem_StrucFunc"/>
</dbReference>
<evidence type="ECO:0000259" key="6">
    <source>
        <dbReference type="PROSITE" id="PS51123"/>
    </source>
</evidence>
<gene>
    <name evidence="7" type="ORF">H2O73_04300</name>
</gene>
<dbReference type="Gene3D" id="3.30.1330.60">
    <property type="entry name" value="OmpA-like domain"/>
    <property type="match status" value="1"/>
</dbReference>
<dbReference type="Proteomes" id="UP000571701">
    <property type="component" value="Unassembled WGS sequence"/>
</dbReference>
<dbReference type="CDD" id="cd07185">
    <property type="entry name" value="OmpA_C-like"/>
    <property type="match status" value="1"/>
</dbReference>
<dbReference type="AlphaFoldDB" id="A0A7W2ISQ1"/>
<dbReference type="InterPro" id="IPR018247">
    <property type="entry name" value="EF_Hand_1_Ca_BS"/>
</dbReference>
<proteinExistence type="predicted"/>
<dbReference type="InterPro" id="IPR006665">
    <property type="entry name" value="OmpA-like"/>
</dbReference>
<keyword evidence="3" id="KW-0998">Cell outer membrane</keyword>
<dbReference type="GO" id="GO:0009279">
    <property type="term" value="C:cell outer membrane"/>
    <property type="evidence" value="ECO:0007669"/>
    <property type="project" value="UniProtKB-SubCell"/>
</dbReference>
<organism evidence="7 8">
    <name type="scientific">Vibrio marinisediminis</name>
    <dbReference type="NCBI Taxonomy" id="2758441"/>
    <lineage>
        <taxon>Bacteria</taxon>
        <taxon>Pseudomonadati</taxon>
        <taxon>Pseudomonadota</taxon>
        <taxon>Gammaproteobacteria</taxon>
        <taxon>Vibrionales</taxon>
        <taxon>Vibrionaceae</taxon>
        <taxon>Vibrio</taxon>
    </lineage>
</organism>
<dbReference type="Pfam" id="PF00691">
    <property type="entry name" value="OmpA"/>
    <property type="match status" value="1"/>
</dbReference>
<sequence>MKKHTLLPLLLGIFVANYSVAEGESDEYEYMVTPESTQIADLVDDDRDGVVNARDLCVGTAEGSLIDNDGCGFVIETEDELQLRILFANDSSRIEPLFENQIRNMSDFLKRFPETSIEVQGYASKVGAPEYNLALSKKRAIAVEQELVSNGLSPSRVTIVGYGESNLESDGDDELSHAKNRKVTATVVGFDEEVAKEWSIFSVIEK</sequence>
<feature type="signal peptide" evidence="5">
    <location>
        <begin position="1"/>
        <end position="21"/>
    </location>
</feature>
<dbReference type="PRINTS" id="PR01021">
    <property type="entry name" value="OMPADOMAIN"/>
</dbReference>
<dbReference type="EMBL" id="JACFYF010000002">
    <property type="protein sequence ID" value="MBA5761559.1"/>
    <property type="molecule type" value="Genomic_DNA"/>
</dbReference>
<evidence type="ECO:0000256" key="1">
    <source>
        <dbReference type="ARBA" id="ARBA00004442"/>
    </source>
</evidence>
<reference evidence="7 8" key="1">
    <citation type="submission" date="2020-07" db="EMBL/GenBank/DDBJ databases">
        <title>Vibrio marinisediminis sp. nov., isolated from marine sediment.</title>
        <authorList>
            <person name="Ji X."/>
        </authorList>
    </citation>
    <scope>NUCLEOTIDE SEQUENCE [LARGE SCALE GENOMIC DNA]</scope>
    <source>
        <strain evidence="7 8">404</strain>
    </source>
</reference>
<evidence type="ECO:0000256" key="5">
    <source>
        <dbReference type="SAM" id="SignalP"/>
    </source>
</evidence>
<dbReference type="RefSeq" id="WP_182106977.1">
    <property type="nucleotide sequence ID" value="NZ_JACFYF010000002.1"/>
</dbReference>
<dbReference type="InterPro" id="IPR036737">
    <property type="entry name" value="OmpA-like_sf"/>
</dbReference>
<protein>
    <submittedName>
        <fullName evidence="7">OmpA family protein</fullName>
    </submittedName>
</protein>
<dbReference type="PROSITE" id="PS51123">
    <property type="entry name" value="OMPA_2"/>
    <property type="match status" value="1"/>
</dbReference>
<name>A0A7W2ISQ1_9VIBR</name>
<evidence type="ECO:0000313" key="7">
    <source>
        <dbReference type="EMBL" id="MBA5761559.1"/>
    </source>
</evidence>
<evidence type="ECO:0000256" key="2">
    <source>
        <dbReference type="ARBA" id="ARBA00023136"/>
    </source>
</evidence>
<comment type="subcellular location">
    <subcellularLocation>
        <location evidence="1">Cell outer membrane</location>
    </subcellularLocation>
</comment>
<comment type="caution">
    <text evidence="7">The sequence shown here is derived from an EMBL/GenBank/DDBJ whole genome shotgun (WGS) entry which is preliminary data.</text>
</comment>
<dbReference type="SUPFAM" id="SSF103647">
    <property type="entry name" value="TSP type-3 repeat"/>
    <property type="match status" value="1"/>
</dbReference>
<dbReference type="PANTHER" id="PTHR30329:SF21">
    <property type="entry name" value="LIPOPROTEIN YIAD-RELATED"/>
    <property type="match status" value="1"/>
</dbReference>
<feature type="chain" id="PRO_5031205034" evidence="5">
    <location>
        <begin position="22"/>
        <end position="206"/>
    </location>
</feature>
<evidence type="ECO:0000256" key="4">
    <source>
        <dbReference type="PROSITE-ProRule" id="PRU00473"/>
    </source>
</evidence>
<keyword evidence="8" id="KW-1185">Reference proteome</keyword>
<dbReference type="SUPFAM" id="SSF103088">
    <property type="entry name" value="OmpA-like"/>
    <property type="match status" value="1"/>
</dbReference>
<evidence type="ECO:0000313" key="8">
    <source>
        <dbReference type="Proteomes" id="UP000571701"/>
    </source>
</evidence>